<feature type="domain" description="WYL" evidence="2">
    <location>
        <begin position="137"/>
        <end position="204"/>
    </location>
</feature>
<dbReference type="InterPro" id="IPR028349">
    <property type="entry name" value="PafC-like"/>
</dbReference>
<dbReference type="PANTHER" id="PTHR34580:SF3">
    <property type="entry name" value="PROTEIN PAFB"/>
    <property type="match status" value="1"/>
</dbReference>
<protein>
    <submittedName>
        <fullName evidence="3">YafY family transcriptional regulator</fullName>
    </submittedName>
</protein>
<dbReference type="Pfam" id="PF08279">
    <property type="entry name" value="HTH_11"/>
    <property type="match status" value="1"/>
</dbReference>
<dbReference type="PROSITE" id="PS52050">
    <property type="entry name" value="WYL"/>
    <property type="match status" value="1"/>
</dbReference>
<dbReference type="InterPro" id="IPR026881">
    <property type="entry name" value="WYL_dom"/>
</dbReference>
<sequence>MSKADHLLSILWMLQQRKRTAAELADSLELSVRSVYRYIDALCASGVPVIADAGPGGGFRLPEHFSASPLFFNDAERRALVQASAFAEGSGYPYVEALSEAIAKLKRYSNDEQLSQMERHERGVEMLHTPSTPLPHLLEELEVCTADGLTVQVEYRKGSGDAVSVRAIDPYGLVLWKGRWYLAGFCHQRQDIRSFRVDRIAGLERTGAGFHRPPGFSAREFLLRSLLPGQDQETALIPVVIASGEEVLNDLCSHWLFGHSLEQRLPGEAHFLLDEASLYGFAAYFLLPYGKSLTILEPAALKQKLAAIAAGISAHYTES</sequence>
<dbReference type="SUPFAM" id="SSF46785">
    <property type="entry name" value="Winged helix' DNA-binding domain"/>
    <property type="match status" value="1"/>
</dbReference>
<dbReference type="Gene3D" id="1.10.10.10">
    <property type="entry name" value="Winged helix-like DNA-binding domain superfamily/Winged helix DNA-binding domain"/>
    <property type="match status" value="1"/>
</dbReference>
<proteinExistence type="predicted"/>
<dbReference type="RefSeq" id="WP_206103434.1">
    <property type="nucleotide sequence ID" value="NZ_CP070969.1"/>
</dbReference>
<evidence type="ECO:0000259" key="1">
    <source>
        <dbReference type="Pfam" id="PF08279"/>
    </source>
</evidence>
<organism evidence="3 4">
    <name type="scientific">Paenibacillus tianjinensis</name>
    <dbReference type="NCBI Taxonomy" id="2810347"/>
    <lineage>
        <taxon>Bacteria</taxon>
        <taxon>Bacillati</taxon>
        <taxon>Bacillota</taxon>
        <taxon>Bacilli</taxon>
        <taxon>Bacillales</taxon>
        <taxon>Paenibacillaceae</taxon>
        <taxon>Paenibacillus</taxon>
    </lineage>
</organism>
<name>A0ABX7LCP9_9BACL</name>
<dbReference type="Proteomes" id="UP000663452">
    <property type="component" value="Chromosome"/>
</dbReference>
<reference evidence="3 4" key="1">
    <citation type="submission" date="2021-02" db="EMBL/GenBank/DDBJ databases">
        <title>Paenibacillus tianjinensis sp. nov.</title>
        <authorList>
            <person name="Liu H."/>
        </authorList>
    </citation>
    <scope>NUCLEOTIDE SEQUENCE [LARGE SCALE GENOMIC DNA]</scope>
    <source>
        <strain evidence="3 4">TB2019</strain>
    </source>
</reference>
<dbReference type="InterPro" id="IPR036388">
    <property type="entry name" value="WH-like_DNA-bd_sf"/>
</dbReference>
<dbReference type="InterPro" id="IPR051534">
    <property type="entry name" value="CBASS_pafABC_assoc_protein"/>
</dbReference>
<dbReference type="InterPro" id="IPR013196">
    <property type="entry name" value="HTH_11"/>
</dbReference>
<accession>A0ABX7LCP9</accession>
<evidence type="ECO:0000259" key="2">
    <source>
        <dbReference type="Pfam" id="PF13280"/>
    </source>
</evidence>
<evidence type="ECO:0000313" key="3">
    <source>
        <dbReference type="EMBL" id="QSF45912.1"/>
    </source>
</evidence>
<dbReference type="PIRSF" id="PIRSF016838">
    <property type="entry name" value="PafC"/>
    <property type="match status" value="1"/>
</dbReference>
<dbReference type="PANTHER" id="PTHR34580">
    <property type="match status" value="1"/>
</dbReference>
<dbReference type="EMBL" id="CP070969">
    <property type="protein sequence ID" value="QSF45912.1"/>
    <property type="molecule type" value="Genomic_DNA"/>
</dbReference>
<gene>
    <name evidence="3" type="ORF">JRJ22_04560</name>
</gene>
<dbReference type="InterPro" id="IPR036390">
    <property type="entry name" value="WH_DNA-bd_sf"/>
</dbReference>
<dbReference type="Pfam" id="PF13280">
    <property type="entry name" value="WYL"/>
    <property type="match status" value="1"/>
</dbReference>
<keyword evidence="4" id="KW-1185">Reference proteome</keyword>
<evidence type="ECO:0000313" key="4">
    <source>
        <dbReference type="Proteomes" id="UP000663452"/>
    </source>
</evidence>
<feature type="domain" description="Helix-turn-helix type 11" evidence="1">
    <location>
        <begin position="7"/>
        <end position="56"/>
    </location>
</feature>